<reference evidence="1 2" key="1">
    <citation type="submission" date="2022-03" db="EMBL/GenBank/DDBJ databases">
        <authorList>
            <person name="Macdonald S."/>
            <person name="Ahmed S."/>
            <person name="Newling K."/>
        </authorList>
    </citation>
    <scope>NUCLEOTIDE SEQUENCE [LARGE SCALE GENOMIC DNA]</scope>
</reference>
<comment type="caution">
    <text evidence="1">The sequence shown here is derived from an EMBL/GenBank/DDBJ whole genome shotgun (WGS) entry which is preliminary data.</text>
</comment>
<gene>
    <name evidence="1" type="ORF">ERUC_LOCUS5022</name>
</gene>
<dbReference type="AlphaFoldDB" id="A0ABC8J4M3"/>
<proteinExistence type="predicted"/>
<evidence type="ECO:0000313" key="2">
    <source>
        <dbReference type="Proteomes" id="UP001642260"/>
    </source>
</evidence>
<protein>
    <submittedName>
        <fullName evidence="1">Uncharacterized protein</fullName>
    </submittedName>
</protein>
<keyword evidence="2" id="KW-1185">Reference proteome</keyword>
<evidence type="ECO:0000313" key="1">
    <source>
        <dbReference type="EMBL" id="CAH8307783.1"/>
    </source>
</evidence>
<dbReference type="Proteomes" id="UP001642260">
    <property type="component" value="Unassembled WGS sequence"/>
</dbReference>
<name>A0ABC8J4M3_ERUVS</name>
<sequence>MFSAYRGIGGEAQLPNDLLAADLGSGEQETASNDAGRYPMAERSSSSGLRLKLLGLLPLLGSVEGTPGHDGWKWRFMEVLVT</sequence>
<dbReference type="EMBL" id="CAKOAT010067933">
    <property type="protein sequence ID" value="CAH8307783.1"/>
    <property type="molecule type" value="Genomic_DNA"/>
</dbReference>
<accession>A0ABC8J4M3</accession>
<organism evidence="1 2">
    <name type="scientific">Eruca vesicaria subsp. sativa</name>
    <name type="common">Garden rocket</name>
    <name type="synonym">Eruca sativa</name>
    <dbReference type="NCBI Taxonomy" id="29727"/>
    <lineage>
        <taxon>Eukaryota</taxon>
        <taxon>Viridiplantae</taxon>
        <taxon>Streptophyta</taxon>
        <taxon>Embryophyta</taxon>
        <taxon>Tracheophyta</taxon>
        <taxon>Spermatophyta</taxon>
        <taxon>Magnoliopsida</taxon>
        <taxon>eudicotyledons</taxon>
        <taxon>Gunneridae</taxon>
        <taxon>Pentapetalae</taxon>
        <taxon>rosids</taxon>
        <taxon>malvids</taxon>
        <taxon>Brassicales</taxon>
        <taxon>Brassicaceae</taxon>
        <taxon>Brassiceae</taxon>
        <taxon>Eruca</taxon>
    </lineage>
</organism>